<comment type="caution">
    <text evidence="1">Lacks conserved residue(s) required for the propagation of feature annotation.</text>
</comment>
<protein>
    <recommendedName>
        <fullName evidence="1">Phosphatidylserine synthase</fullName>
        <ecNumber evidence="1">2.7.8.29</ecNumber>
    </recommendedName>
    <alternativeName>
        <fullName evidence="1">Serine-exchange enzyme</fullName>
    </alternativeName>
</protein>
<keyword evidence="1" id="KW-0808">Transferase</keyword>
<comment type="similarity">
    <text evidence="1">Belongs to the phosphatidyl serine synthase family.</text>
</comment>
<evidence type="ECO:0000313" key="3">
    <source>
        <dbReference type="Proteomes" id="UP000054324"/>
    </source>
</evidence>
<gene>
    <name evidence="2" type="ORF">T265_08340</name>
</gene>
<proteinExistence type="inferred from homology"/>
<dbReference type="EMBL" id="KL596831">
    <property type="protein sequence ID" value="KER23877.1"/>
    <property type="molecule type" value="Genomic_DNA"/>
</dbReference>
<keyword evidence="1" id="KW-0256">Endoplasmic reticulum</keyword>
<dbReference type="UniPathway" id="UPA00948"/>
<keyword evidence="1" id="KW-0444">Lipid biosynthesis</keyword>
<dbReference type="OrthoDB" id="10265393at2759"/>
<dbReference type="AlphaFoldDB" id="A0A074ZE05"/>
<comment type="function">
    <text evidence="1">Catalyzes a base-exchange reaction in which the polar head group of phosphatidylethanolamine (PE) is replaced by L-serine.</text>
</comment>
<feature type="transmembrane region" description="Helical" evidence="1">
    <location>
        <begin position="186"/>
        <end position="205"/>
    </location>
</feature>
<dbReference type="GO" id="GO:0106245">
    <property type="term" value="F:L-serine-phosphatidylethanolamine phosphatidyltransferase activity"/>
    <property type="evidence" value="ECO:0007669"/>
    <property type="project" value="UniProtKB-UniRule"/>
</dbReference>
<evidence type="ECO:0000313" key="2">
    <source>
        <dbReference type="EMBL" id="KER23877.1"/>
    </source>
</evidence>
<dbReference type="EC" id="2.7.8.29" evidence="1"/>
<accession>A0A074ZE05</accession>
<dbReference type="InterPro" id="IPR004277">
    <property type="entry name" value="PSS"/>
</dbReference>
<dbReference type="GO" id="GO:0006659">
    <property type="term" value="P:phosphatidylserine biosynthetic process"/>
    <property type="evidence" value="ECO:0007669"/>
    <property type="project" value="UniProtKB-UniRule"/>
</dbReference>
<feature type="transmembrane region" description="Helical" evidence="1">
    <location>
        <begin position="217"/>
        <end position="237"/>
    </location>
</feature>
<keyword evidence="1" id="KW-1208">Phospholipid metabolism</keyword>
<keyword evidence="1" id="KW-0594">Phospholipid biosynthesis</keyword>
<comment type="subcellular location">
    <subcellularLocation>
        <location evidence="1">Endoplasmic reticulum membrane</location>
        <topology evidence="1">Multi-pass membrane protein</topology>
    </subcellularLocation>
</comment>
<name>A0A074ZE05_OPIVI</name>
<evidence type="ECO:0000256" key="1">
    <source>
        <dbReference type="RuleBase" id="RU368094"/>
    </source>
</evidence>
<keyword evidence="1" id="KW-1133">Transmembrane helix</keyword>
<dbReference type="GO" id="GO:0005789">
    <property type="term" value="C:endoplasmic reticulum membrane"/>
    <property type="evidence" value="ECO:0007669"/>
    <property type="project" value="UniProtKB-SubCell"/>
</dbReference>
<keyword evidence="1" id="KW-0443">Lipid metabolism</keyword>
<dbReference type="Pfam" id="PF03034">
    <property type="entry name" value="PSS"/>
    <property type="match status" value="1"/>
</dbReference>
<comment type="catalytic activity">
    <reaction evidence="1">
        <text>a 1,2-diacyl-sn-glycero-3-phosphoethanolamine + L-serine = a 1,2-diacyl-sn-glycero-3-phospho-L-serine + ethanolamine</text>
        <dbReference type="Rhea" id="RHEA:27606"/>
        <dbReference type="ChEBI" id="CHEBI:33384"/>
        <dbReference type="ChEBI" id="CHEBI:57262"/>
        <dbReference type="ChEBI" id="CHEBI:57603"/>
        <dbReference type="ChEBI" id="CHEBI:64612"/>
        <dbReference type="EC" id="2.7.8.29"/>
    </reaction>
</comment>
<dbReference type="STRING" id="6198.A0A074ZE05"/>
<keyword evidence="1" id="KW-0812">Transmembrane</keyword>
<organism evidence="2 3">
    <name type="scientific">Opisthorchis viverrini</name>
    <name type="common">Southeast Asian liver fluke</name>
    <dbReference type="NCBI Taxonomy" id="6198"/>
    <lineage>
        <taxon>Eukaryota</taxon>
        <taxon>Metazoa</taxon>
        <taxon>Spiralia</taxon>
        <taxon>Lophotrochozoa</taxon>
        <taxon>Platyhelminthes</taxon>
        <taxon>Trematoda</taxon>
        <taxon>Digenea</taxon>
        <taxon>Opisthorchiida</taxon>
        <taxon>Opisthorchiata</taxon>
        <taxon>Opisthorchiidae</taxon>
        <taxon>Opisthorchis</taxon>
    </lineage>
</organism>
<dbReference type="GeneID" id="20322519"/>
<dbReference type="RefSeq" id="XP_009172372.1">
    <property type="nucleotide sequence ID" value="XM_009174108.1"/>
</dbReference>
<sequence>MPSVEAMHVGDTKFQTVSTQCLRFLARKNRFGTWLDDFSICVCTILHDLVRTITQGLHHISFEYCPPGLTQKRVFSQCTHWCLPRNKNVGLGPLDEIQRNRQCSVEGSQTFEPLLYQNKTSHLVRICLILLTELNTFYLKYVLWVPPPHILCFLRLLFSILWGGPAIYEYFQYMDDPNCKRLGRQVWMLSSVIITELLIILKFGWNTVTKPLPRHVALFWLVAIVGLTLWTFWHFYITRWLFKMSKKTDQELLKQSESDHSHTD</sequence>
<reference evidence="2 3" key="1">
    <citation type="submission" date="2013-11" db="EMBL/GenBank/DDBJ databases">
        <title>Opisthorchis viverrini - life in the bile duct.</title>
        <authorList>
            <person name="Young N.D."/>
            <person name="Nagarajan N."/>
            <person name="Lin S.J."/>
            <person name="Korhonen P.K."/>
            <person name="Jex A.R."/>
            <person name="Hall R.S."/>
            <person name="Safavi-Hemami H."/>
            <person name="Kaewkong W."/>
            <person name="Bertrand D."/>
            <person name="Gao S."/>
            <person name="Seet Q."/>
            <person name="Wongkham S."/>
            <person name="Teh B.T."/>
            <person name="Wongkham C."/>
            <person name="Intapan P.M."/>
            <person name="Maleewong W."/>
            <person name="Yang X."/>
            <person name="Hu M."/>
            <person name="Wang Z."/>
            <person name="Hofmann A."/>
            <person name="Sternberg P.W."/>
            <person name="Tan P."/>
            <person name="Wang J."/>
            <person name="Gasser R.B."/>
        </authorList>
    </citation>
    <scope>NUCLEOTIDE SEQUENCE [LARGE SCALE GENOMIC DNA]</scope>
</reference>
<keyword evidence="3" id="KW-1185">Reference proteome</keyword>
<feature type="transmembrane region" description="Helical" evidence="1">
    <location>
        <begin position="153"/>
        <end position="174"/>
    </location>
</feature>
<dbReference type="Proteomes" id="UP000054324">
    <property type="component" value="Unassembled WGS sequence"/>
</dbReference>
<keyword evidence="1" id="KW-0472">Membrane</keyword>
<dbReference type="CTD" id="20322519"/>
<dbReference type="KEGG" id="ovi:T265_08340"/>
<comment type="pathway">
    <text evidence="1">Phospholipid metabolism; phosphatidylserine biosynthesis.</text>
</comment>